<proteinExistence type="predicted"/>
<evidence type="ECO:0000313" key="2">
    <source>
        <dbReference type="EMBL" id="SJZ99053.1"/>
    </source>
</evidence>
<gene>
    <name evidence="2" type="ORF">SAMN02745119_02244</name>
</gene>
<feature type="signal peptide" evidence="1">
    <location>
        <begin position="1"/>
        <end position="21"/>
    </location>
</feature>
<accession>A0A1T4Q5K6</accession>
<dbReference type="EMBL" id="FUWR01000012">
    <property type="protein sequence ID" value="SJZ99053.1"/>
    <property type="molecule type" value="Genomic_DNA"/>
</dbReference>
<sequence length="137" mass="14778">MRLATIISILVILASSASAHANGCHFLDLYAFIKDYRIGDVYCSKGKLMGKATNDLYVQQIGGEGPSCDVTFIQNSAAPFGNNWVEVSKIHIQQNLCALKAGNIHVSHLSGKVPTYTTKEGSFSHSRSGNITITGFK</sequence>
<keyword evidence="3" id="KW-1185">Reference proteome</keyword>
<evidence type="ECO:0000256" key="1">
    <source>
        <dbReference type="SAM" id="SignalP"/>
    </source>
</evidence>
<organism evidence="2 3">
    <name type="scientific">Trichlorobacter thiogenes</name>
    <dbReference type="NCBI Taxonomy" id="115783"/>
    <lineage>
        <taxon>Bacteria</taxon>
        <taxon>Pseudomonadati</taxon>
        <taxon>Thermodesulfobacteriota</taxon>
        <taxon>Desulfuromonadia</taxon>
        <taxon>Geobacterales</taxon>
        <taxon>Geobacteraceae</taxon>
        <taxon>Trichlorobacter</taxon>
    </lineage>
</organism>
<dbReference type="RefSeq" id="WP_078790517.1">
    <property type="nucleotide sequence ID" value="NZ_FUWR01000012.1"/>
</dbReference>
<dbReference type="OrthoDB" id="9825496at2"/>
<protein>
    <submittedName>
        <fullName evidence="2">Uncharacterized protein</fullName>
    </submittedName>
</protein>
<feature type="chain" id="PRO_5013182426" evidence="1">
    <location>
        <begin position="22"/>
        <end position="137"/>
    </location>
</feature>
<evidence type="ECO:0000313" key="3">
    <source>
        <dbReference type="Proteomes" id="UP000190102"/>
    </source>
</evidence>
<keyword evidence="1" id="KW-0732">Signal</keyword>
<dbReference type="AlphaFoldDB" id="A0A1T4Q5K6"/>
<reference evidence="3" key="1">
    <citation type="submission" date="2017-02" db="EMBL/GenBank/DDBJ databases">
        <authorList>
            <person name="Varghese N."/>
            <person name="Submissions S."/>
        </authorList>
    </citation>
    <scope>NUCLEOTIDE SEQUENCE [LARGE SCALE GENOMIC DNA]</scope>
    <source>
        <strain evidence="3">ATCC BAA-34</strain>
    </source>
</reference>
<dbReference type="Proteomes" id="UP000190102">
    <property type="component" value="Unassembled WGS sequence"/>
</dbReference>
<name>A0A1T4Q5K6_9BACT</name>